<dbReference type="Gene3D" id="1.10.600.10">
    <property type="entry name" value="Farnesyl Diphosphate Synthase"/>
    <property type="match status" value="1"/>
</dbReference>
<accession>A0A2V0PPJ8</accession>
<evidence type="ECO:0008006" key="4">
    <source>
        <dbReference type="Google" id="ProtNLM"/>
    </source>
</evidence>
<feature type="compositionally biased region" description="Low complexity" evidence="1">
    <location>
        <begin position="34"/>
        <end position="66"/>
    </location>
</feature>
<evidence type="ECO:0000256" key="1">
    <source>
        <dbReference type="SAM" id="MobiDB-lite"/>
    </source>
</evidence>
<protein>
    <recommendedName>
        <fullName evidence="4">Terpene synthase</fullName>
    </recommendedName>
</protein>
<sequence length="550" mass="53855">MATVVRAVCARAPGQAAAPARRRAAWPHSPAPSVPAAAAGGLRARPRPSSTAAAAAPRRAAAPPAAGERERERAPPAASASASASAGLATDEAQVGAPPLGAAATLDEARASLDEGAPYAYCAAGAFAGDAAAQRARRDGALTAALRAWLDEGGYEAAGLPVGKLLEIVNPATIVLETNPGSAARPRLQLAMSMWVLWFCLADDVMERAAMGGKAGLARKLLGAFAALTHAQRLAGGAAVAIAAAAIDAAAALLRVPPVVRAVVRVYADTLRELDSAASAAFGASHRAWLAGWWRRFSGDSLALLGKVDQELALMAAGEAPGLEEYMNIRVHTGGGLCYLDLLELGLEPGLLDAAAGGPAAAASASAPAAERFGAAAFAAATAVAGPSPATAMAAGGAPGSAAAAVAGAGAADRLAAVRYLIAGAIGLQNDIMSVEKDAADGAFNAAVFAQRALAAEAAAAAGDGASAAVPLRAAVDAVVGAADRCVAAAAALAAPAAAAGAAEAAALAAYHAAGARLAKAIVGVMLGAARRRYGDASVGSAVPARWRLP</sequence>
<dbReference type="InterPro" id="IPR008949">
    <property type="entry name" value="Isoprenoid_synthase_dom_sf"/>
</dbReference>
<dbReference type="Pfam" id="PF19086">
    <property type="entry name" value="Terpene_syn_C_2"/>
    <property type="match status" value="1"/>
</dbReference>
<proteinExistence type="predicted"/>
<evidence type="ECO:0000313" key="2">
    <source>
        <dbReference type="EMBL" id="GBF99970.1"/>
    </source>
</evidence>
<keyword evidence="3" id="KW-1185">Reference proteome</keyword>
<feature type="region of interest" description="Disordered" evidence="1">
    <location>
        <begin position="12"/>
        <end position="92"/>
    </location>
</feature>
<dbReference type="EMBL" id="BDRX01000183">
    <property type="protein sequence ID" value="GBF99970.1"/>
    <property type="molecule type" value="Genomic_DNA"/>
</dbReference>
<dbReference type="AlphaFoldDB" id="A0A2V0PPJ8"/>
<dbReference type="Proteomes" id="UP000247498">
    <property type="component" value="Unassembled WGS sequence"/>
</dbReference>
<evidence type="ECO:0000313" key="3">
    <source>
        <dbReference type="Proteomes" id="UP000247498"/>
    </source>
</evidence>
<organism evidence="2 3">
    <name type="scientific">Raphidocelis subcapitata</name>
    <dbReference type="NCBI Taxonomy" id="307507"/>
    <lineage>
        <taxon>Eukaryota</taxon>
        <taxon>Viridiplantae</taxon>
        <taxon>Chlorophyta</taxon>
        <taxon>core chlorophytes</taxon>
        <taxon>Chlorophyceae</taxon>
        <taxon>CS clade</taxon>
        <taxon>Sphaeropleales</taxon>
        <taxon>Selenastraceae</taxon>
        <taxon>Raphidocelis</taxon>
    </lineage>
</organism>
<gene>
    <name evidence="2" type="ORF">Rsub_12663</name>
</gene>
<comment type="caution">
    <text evidence="2">The sequence shown here is derived from an EMBL/GenBank/DDBJ whole genome shotgun (WGS) entry which is preliminary data.</text>
</comment>
<feature type="compositionally biased region" description="Low complexity" evidence="1">
    <location>
        <begin position="75"/>
        <end position="86"/>
    </location>
</feature>
<dbReference type="InParanoid" id="A0A2V0PPJ8"/>
<reference evidence="2 3" key="1">
    <citation type="journal article" date="2018" name="Sci. Rep.">
        <title>Raphidocelis subcapitata (=Pseudokirchneriella subcapitata) provides an insight into genome evolution and environmental adaptations in the Sphaeropleales.</title>
        <authorList>
            <person name="Suzuki S."/>
            <person name="Yamaguchi H."/>
            <person name="Nakajima N."/>
            <person name="Kawachi M."/>
        </authorList>
    </citation>
    <scope>NUCLEOTIDE SEQUENCE [LARGE SCALE GENOMIC DNA]</scope>
    <source>
        <strain evidence="2 3">NIES-35</strain>
    </source>
</reference>
<name>A0A2V0PPJ8_9CHLO</name>
<dbReference type="SUPFAM" id="SSF48576">
    <property type="entry name" value="Terpenoid synthases"/>
    <property type="match status" value="1"/>
</dbReference>